<dbReference type="EMBL" id="JBHTLD010000324">
    <property type="protein sequence ID" value="MFD1188628.1"/>
    <property type="molecule type" value="Genomic_DNA"/>
</dbReference>
<dbReference type="Proteomes" id="UP001597094">
    <property type="component" value="Unassembled WGS sequence"/>
</dbReference>
<comment type="similarity">
    <text evidence="1">Belongs to the universal stress protein A family.</text>
</comment>
<organism evidence="3 4">
    <name type="scientific">Pontibacter rugosus</name>
    <dbReference type="NCBI Taxonomy" id="1745966"/>
    <lineage>
        <taxon>Bacteria</taxon>
        <taxon>Pseudomonadati</taxon>
        <taxon>Bacteroidota</taxon>
        <taxon>Cytophagia</taxon>
        <taxon>Cytophagales</taxon>
        <taxon>Hymenobacteraceae</taxon>
        <taxon>Pontibacter</taxon>
    </lineage>
</organism>
<evidence type="ECO:0000259" key="2">
    <source>
        <dbReference type="Pfam" id="PF00582"/>
    </source>
</evidence>
<evidence type="ECO:0000256" key="1">
    <source>
        <dbReference type="ARBA" id="ARBA00008791"/>
    </source>
</evidence>
<dbReference type="RefSeq" id="WP_377532570.1">
    <property type="nucleotide sequence ID" value="NZ_JBHTLD010000324.1"/>
</dbReference>
<name>A0ABW3SVD1_9BACT</name>
<evidence type="ECO:0000313" key="3">
    <source>
        <dbReference type="EMBL" id="MFD1188628.1"/>
    </source>
</evidence>
<dbReference type="PRINTS" id="PR01438">
    <property type="entry name" value="UNVRSLSTRESS"/>
</dbReference>
<dbReference type="InterPro" id="IPR006016">
    <property type="entry name" value="UspA"/>
</dbReference>
<dbReference type="PANTHER" id="PTHR46268">
    <property type="entry name" value="STRESS RESPONSE PROTEIN NHAX"/>
    <property type="match status" value="1"/>
</dbReference>
<dbReference type="Gene3D" id="3.40.50.620">
    <property type="entry name" value="HUPs"/>
    <property type="match status" value="2"/>
</dbReference>
<gene>
    <name evidence="3" type="ORF">ACFQ2O_20645</name>
</gene>
<dbReference type="Pfam" id="PF00582">
    <property type="entry name" value="Usp"/>
    <property type="match status" value="1"/>
</dbReference>
<keyword evidence="4" id="KW-1185">Reference proteome</keyword>
<proteinExistence type="inferred from homology"/>
<dbReference type="PANTHER" id="PTHR46268:SF6">
    <property type="entry name" value="UNIVERSAL STRESS PROTEIN UP12"/>
    <property type="match status" value="1"/>
</dbReference>
<dbReference type="InterPro" id="IPR014729">
    <property type="entry name" value="Rossmann-like_a/b/a_fold"/>
</dbReference>
<reference evidence="4" key="1">
    <citation type="journal article" date="2019" name="Int. J. Syst. Evol. Microbiol.">
        <title>The Global Catalogue of Microorganisms (GCM) 10K type strain sequencing project: providing services to taxonomists for standard genome sequencing and annotation.</title>
        <authorList>
            <consortium name="The Broad Institute Genomics Platform"/>
            <consortium name="The Broad Institute Genome Sequencing Center for Infectious Disease"/>
            <person name="Wu L."/>
            <person name="Ma J."/>
        </authorList>
    </citation>
    <scope>NUCLEOTIDE SEQUENCE [LARGE SCALE GENOMIC DNA]</scope>
    <source>
        <strain evidence="4">JCM 31319</strain>
    </source>
</reference>
<feature type="domain" description="UspA" evidence="2">
    <location>
        <begin position="1"/>
        <end position="152"/>
    </location>
</feature>
<sequence length="302" mass="33340">MKKILVPIDYSENSQNVFAHALGIAQVAGADIVLLHAFFPVISPPAAYNVTSVTRALEEGKQHELEEFAANAKENIINQLSLEEATNLNQVNITCITKMGGSFEQVMHAIKTYKADLVVMGMQVGEAVSQALIGSTTISVIEESSVPVLAVPKGITYKRVTSVVFAAALHKLPATTDLHLLRDFIINFNAKLQVLHLYRTSDQFEKFEATEALEVLDRNFKDIEFEVNFDYRPDIAEGIQDFIKETKAELLILIPQKHNVLERLLDKSITGRLTAHPLVPVLTLPHGILQTSANTKEEAASI</sequence>
<evidence type="ECO:0000313" key="4">
    <source>
        <dbReference type="Proteomes" id="UP001597094"/>
    </source>
</evidence>
<accession>A0ABW3SVD1</accession>
<dbReference type="SUPFAM" id="SSF52402">
    <property type="entry name" value="Adenine nucleotide alpha hydrolases-like"/>
    <property type="match status" value="2"/>
</dbReference>
<dbReference type="InterPro" id="IPR006015">
    <property type="entry name" value="Universal_stress_UspA"/>
</dbReference>
<comment type="caution">
    <text evidence="3">The sequence shown here is derived from an EMBL/GenBank/DDBJ whole genome shotgun (WGS) entry which is preliminary data.</text>
</comment>
<dbReference type="CDD" id="cd00293">
    <property type="entry name" value="USP-like"/>
    <property type="match status" value="1"/>
</dbReference>
<protein>
    <submittedName>
        <fullName evidence="3">Universal stress protein</fullName>
    </submittedName>
</protein>